<evidence type="ECO:0000313" key="4">
    <source>
        <dbReference type="WBParaSite" id="maker-uti_cns_0009937-snap-gene-0.12-mRNA-1"/>
    </source>
</evidence>
<dbReference type="WBParaSite" id="maker-uti_cns_0001501-snap-gene-0.40-mRNA-1">
    <property type="protein sequence ID" value="maker-uti_cns_0001501-snap-gene-0.40-mRNA-1"/>
    <property type="gene ID" value="maker-uti_cns_0001501-snap-gene-0.40"/>
</dbReference>
<protein>
    <submittedName>
        <fullName evidence="2 3">BTB domain-containing protein</fullName>
    </submittedName>
</protein>
<evidence type="ECO:0000313" key="3">
    <source>
        <dbReference type="WBParaSite" id="maker-uti_cns_0009509-snap-gene-0.19-mRNA-1"/>
    </source>
</evidence>
<evidence type="ECO:0000313" key="1">
    <source>
        <dbReference type="Proteomes" id="UP000095280"/>
    </source>
</evidence>
<evidence type="ECO:0000313" key="2">
    <source>
        <dbReference type="WBParaSite" id="maker-uti_cns_0001501-snap-gene-0.40-mRNA-1"/>
    </source>
</evidence>
<dbReference type="WBParaSite" id="maker-uti_cns_0009937-snap-gene-0.12-mRNA-1">
    <property type="protein sequence ID" value="maker-uti_cns_0009937-snap-gene-0.12-mRNA-1"/>
    <property type="gene ID" value="maker-uti_cns_0009937-snap-gene-0.12"/>
</dbReference>
<dbReference type="InterPro" id="IPR011333">
    <property type="entry name" value="SKP1/BTB/POZ_sf"/>
</dbReference>
<keyword evidence="1" id="KW-1185">Reference proteome</keyword>
<dbReference type="WBParaSite" id="maker-uti_cns_0009509-snap-gene-0.19-mRNA-1">
    <property type="protein sequence ID" value="maker-uti_cns_0009509-snap-gene-0.19-mRNA-1"/>
    <property type="gene ID" value="maker-uti_cns_0009509-snap-gene-0.19"/>
</dbReference>
<proteinExistence type="predicted"/>
<sequence length="373" mass="39807">MNSGSTTTQQTSSTLTFNSRSGGISALMSAQGGSGAASSKPVKFVISRPIRGIMLNPLQVKVLVPRTGRSVEYQLSKASPDTSGARPQHGVEDPAVAQALKKAQEGVFVSIQAQRAVDEACTISMSPHTHFDLVLRLNGELLRAAHLLCKVVYQNVRGELKEMGPYLLHVVDQVASYRLEEMNCKLSAKTGHHHVYLLVQLVSAEAAVAPPPAAALRRSEQPRVQLPTGAVMPDFTVQWSPLATLRLVGDSGADTRPVYCVPQIVALCSEAIRDLLEAAPANSGELVLQGAAHSDLVLLARLTHPGTTYGVTPTNVQQVLLLASRFRVPHLLATAERLLCDCLAGGSADFGRAELIEMAAEYELQTLAKALQG</sequence>
<organism evidence="1 4">
    <name type="scientific">Macrostomum lignano</name>
    <dbReference type="NCBI Taxonomy" id="282301"/>
    <lineage>
        <taxon>Eukaryota</taxon>
        <taxon>Metazoa</taxon>
        <taxon>Spiralia</taxon>
        <taxon>Lophotrochozoa</taxon>
        <taxon>Platyhelminthes</taxon>
        <taxon>Rhabditophora</taxon>
        <taxon>Macrostomorpha</taxon>
        <taxon>Macrostomida</taxon>
        <taxon>Macrostomidae</taxon>
        <taxon>Macrostomum</taxon>
    </lineage>
</organism>
<name>A0A1I8I491_9PLAT</name>
<accession>A0A1I8I491</accession>
<reference evidence="2 3" key="1">
    <citation type="submission" date="2016-11" db="UniProtKB">
        <authorList>
            <consortium name="WormBaseParasite"/>
        </authorList>
    </citation>
    <scope>IDENTIFICATION</scope>
</reference>
<dbReference type="Gene3D" id="3.30.710.10">
    <property type="entry name" value="Potassium Channel Kv1.1, Chain A"/>
    <property type="match status" value="1"/>
</dbReference>
<dbReference type="Proteomes" id="UP000095280">
    <property type="component" value="Unplaced"/>
</dbReference>
<dbReference type="AlphaFoldDB" id="A0A1I8I491"/>